<protein>
    <recommendedName>
        <fullName evidence="2">Amine oxidase domain-containing protein</fullName>
    </recommendedName>
</protein>
<dbReference type="InterPro" id="IPR036188">
    <property type="entry name" value="FAD/NAD-bd_sf"/>
</dbReference>
<accession>A0A1E7FS30</accession>
<dbReference type="EMBL" id="KV784354">
    <property type="protein sequence ID" value="OEU20969.1"/>
    <property type="molecule type" value="Genomic_DNA"/>
</dbReference>
<name>A0A1E7FS30_9STRA</name>
<gene>
    <name evidence="3" type="ORF">FRACYDRAFT_234599</name>
</gene>
<evidence type="ECO:0000256" key="1">
    <source>
        <dbReference type="SAM" id="MobiDB-lite"/>
    </source>
</evidence>
<feature type="compositionally biased region" description="Acidic residues" evidence="1">
    <location>
        <begin position="32"/>
        <end position="47"/>
    </location>
</feature>
<evidence type="ECO:0000259" key="2">
    <source>
        <dbReference type="Pfam" id="PF01593"/>
    </source>
</evidence>
<dbReference type="InterPro" id="IPR050281">
    <property type="entry name" value="Flavin_monoamine_oxidase"/>
</dbReference>
<feature type="region of interest" description="Disordered" evidence="1">
    <location>
        <begin position="207"/>
        <end position="228"/>
    </location>
</feature>
<dbReference type="Pfam" id="PF01593">
    <property type="entry name" value="Amino_oxidase"/>
    <property type="match status" value="1"/>
</dbReference>
<sequence>MMFQYSITDSDGATKALKEISDRLFQSTQNENENDNNDDDNDNDNNEDQSSSSLPILQLVSMKESFDIELLKKFYEELMIPNFPLEDERDDIADWIYCLDPTQQQKQNQNQDQKEQGPSMDVLLLILQQEQKKVVEEKDKSSLLSRIAKTTTTTTIIGGIAFEYYKQAQCGLLSYMVVAEDFRRLGIIRSLHPVACEAIQLLHEEEQQEAVTSSTSPSPSPTTVDNINSSTTTTIKAIFAETNTIEAGDVPPEIIRKRHEILYSLGYRQLKFPYVQPPLVEDGVSFDDIMLLIYWTGGANDNDNTISPCDNERSSSSSINCTIETEILYGYVVDFYKSVTGYDTDTYKNHWYYKLVDWYRKENYLTEIAKDLPWDDITQEMKDCMMKKTTTTTSSSYSHHHHHHLLTSNTKILESPTTDSTIATASVTTTTTPTPPQPSTEVVVVGAGIAGLVATITLAEEYLKEQQQQQQQQQQPSQERAPLTITLIEANSFVGGRIRTVVSNTDTETIIDENSTVDPLIFNNDRLSSIQKVNSFAPWPVAIGAEFIHGVDSMVNELIEKNEDWLVQETFDLCSSLDEYPSRNSFVQRRNLISLTTERRTMPHVQICIGGRCYPLQPQYHQVSSTSTFSNEQNRVHQLICQVNNIWNNLQDINEDTKTEIKSYRDMSLDKFIEEQLSHDEGNISDDDIETVKQIIECLYSNTAGSSNMFMGVSEARREEYNWEYTESNFRPGQCFAEFIKYYLDRIAEINKQAESRNSNVKVNIVTTCPIIEIGSALQKDNNNKTQNYPIRISASAGETFDCGKCIVTVPLGVLKANKINFRDEYKIPTEMQDAIDTINMFSGIKAHMLLKIGIDISCMTKLMKSTELFFCPGEIFSQVWLRRNEETVFLTGFCVSNCRDRLIDLVLSSEKEGEESKSEIAQNLMLQQIQRLFEPSNSEVKAFVDPYSPTCSSFALHDWSEDEFTLGIYSSPSVGADFTHRDCLTKPINNDIWFAGEHANATTCATVQSAMESGSKAAKEVFQTLEFDQKYNAKI</sequence>
<evidence type="ECO:0000313" key="4">
    <source>
        <dbReference type="Proteomes" id="UP000095751"/>
    </source>
</evidence>
<organism evidence="3 4">
    <name type="scientific">Fragilariopsis cylindrus CCMP1102</name>
    <dbReference type="NCBI Taxonomy" id="635003"/>
    <lineage>
        <taxon>Eukaryota</taxon>
        <taxon>Sar</taxon>
        <taxon>Stramenopiles</taxon>
        <taxon>Ochrophyta</taxon>
        <taxon>Bacillariophyta</taxon>
        <taxon>Bacillariophyceae</taxon>
        <taxon>Bacillariophycidae</taxon>
        <taxon>Bacillariales</taxon>
        <taxon>Bacillariaceae</taxon>
        <taxon>Fragilariopsis</taxon>
    </lineage>
</organism>
<dbReference type="InterPro" id="IPR002937">
    <property type="entry name" value="Amino_oxidase"/>
</dbReference>
<dbReference type="AlphaFoldDB" id="A0A1E7FS30"/>
<feature type="compositionally biased region" description="Low complexity" evidence="1">
    <location>
        <begin position="212"/>
        <end position="223"/>
    </location>
</feature>
<evidence type="ECO:0000313" key="3">
    <source>
        <dbReference type="EMBL" id="OEU20969.1"/>
    </source>
</evidence>
<dbReference type="InParanoid" id="A0A1E7FS30"/>
<dbReference type="Gene3D" id="3.50.50.60">
    <property type="entry name" value="FAD/NAD(P)-binding domain"/>
    <property type="match status" value="2"/>
</dbReference>
<dbReference type="GO" id="GO:0016491">
    <property type="term" value="F:oxidoreductase activity"/>
    <property type="evidence" value="ECO:0007669"/>
    <property type="project" value="InterPro"/>
</dbReference>
<dbReference type="Gene3D" id="3.90.660.10">
    <property type="match status" value="1"/>
</dbReference>
<reference evidence="3 4" key="1">
    <citation type="submission" date="2016-09" db="EMBL/GenBank/DDBJ databases">
        <title>Extensive genetic diversity and differential bi-allelic expression allows diatom success in the polar Southern Ocean.</title>
        <authorList>
            <consortium name="DOE Joint Genome Institute"/>
            <person name="Mock T."/>
            <person name="Otillar R.P."/>
            <person name="Strauss J."/>
            <person name="Dupont C."/>
            <person name="Frickenhaus S."/>
            <person name="Maumus F."/>
            <person name="Mcmullan M."/>
            <person name="Sanges R."/>
            <person name="Schmutz J."/>
            <person name="Toseland A."/>
            <person name="Valas R."/>
            <person name="Veluchamy A."/>
            <person name="Ward B.J."/>
            <person name="Allen A."/>
            <person name="Barry K."/>
            <person name="Falciatore A."/>
            <person name="Ferrante M."/>
            <person name="Fortunato A.E."/>
            <person name="Gloeckner G."/>
            <person name="Gruber A."/>
            <person name="Hipkin R."/>
            <person name="Janech M."/>
            <person name="Kroth P."/>
            <person name="Leese F."/>
            <person name="Lindquist E."/>
            <person name="Lyon B.R."/>
            <person name="Martin J."/>
            <person name="Mayer C."/>
            <person name="Parker M."/>
            <person name="Quesneville H."/>
            <person name="Raymond J."/>
            <person name="Uhlig C."/>
            <person name="Valentin K.U."/>
            <person name="Worden A.Z."/>
            <person name="Armbrust E.V."/>
            <person name="Bowler C."/>
            <person name="Green B."/>
            <person name="Moulton V."/>
            <person name="Van Oosterhout C."/>
            <person name="Grigoriev I."/>
        </authorList>
    </citation>
    <scope>NUCLEOTIDE SEQUENCE [LARGE SCALE GENOMIC DNA]</scope>
    <source>
        <strain evidence="3 4">CCMP1102</strain>
    </source>
</reference>
<dbReference type="OrthoDB" id="5046242at2759"/>
<dbReference type="PANTHER" id="PTHR10742:SF418">
    <property type="entry name" value="AMINE OXIDASE DOMAIN-CONTAINING PROTEIN"/>
    <property type="match status" value="1"/>
</dbReference>
<keyword evidence="4" id="KW-1185">Reference proteome</keyword>
<dbReference type="Proteomes" id="UP000095751">
    <property type="component" value="Unassembled WGS sequence"/>
</dbReference>
<dbReference type="SUPFAM" id="SSF51905">
    <property type="entry name" value="FAD/NAD(P)-binding domain"/>
    <property type="match status" value="1"/>
</dbReference>
<dbReference type="PANTHER" id="PTHR10742">
    <property type="entry name" value="FLAVIN MONOAMINE OXIDASE"/>
    <property type="match status" value="1"/>
</dbReference>
<feature type="region of interest" description="Disordered" evidence="1">
    <location>
        <begin position="25"/>
        <end position="55"/>
    </location>
</feature>
<proteinExistence type="predicted"/>
<feature type="domain" description="Amine oxidase" evidence="2">
    <location>
        <begin position="759"/>
        <end position="1022"/>
    </location>
</feature>
<dbReference type="KEGG" id="fcy:FRACYDRAFT_234599"/>